<keyword evidence="3" id="KW-0547">Nucleotide-binding</keyword>
<dbReference type="PIRSF" id="PIRSF000149">
    <property type="entry name" value="GAP_DH"/>
    <property type="match status" value="1"/>
</dbReference>
<dbReference type="SUPFAM" id="SSF55347">
    <property type="entry name" value="Glyceraldehyde-3-phosphate dehydrogenase-like, C-terminal domain"/>
    <property type="match status" value="1"/>
</dbReference>
<feature type="binding site" evidence="3">
    <location>
        <position position="121"/>
    </location>
    <ligand>
        <name>NAD(+)</name>
        <dbReference type="ChEBI" id="CHEBI:57540"/>
    </ligand>
</feature>
<dbReference type="SMART" id="SM00846">
    <property type="entry name" value="Gp_dh_N"/>
    <property type="match status" value="1"/>
</dbReference>
<protein>
    <submittedName>
        <fullName evidence="7">Glyceraldehyde-3-phosphate dehydrogenase</fullName>
    </submittedName>
</protein>
<evidence type="ECO:0000256" key="1">
    <source>
        <dbReference type="ARBA" id="ARBA00023002"/>
    </source>
</evidence>
<keyword evidence="8" id="KW-1185">Reference proteome</keyword>
<keyword evidence="3" id="KW-0520">NAD</keyword>
<dbReference type="KEGG" id="msil:METEAL_16810"/>
<dbReference type="SUPFAM" id="SSF51735">
    <property type="entry name" value="NAD(P)-binding Rossmann-fold domains"/>
    <property type="match status" value="1"/>
</dbReference>
<dbReference type="Pfam" id="PF00044">
    <property type="entry name" value="Gp_dh_N"/>
    <property type="match status" value="1"/>
</dbReference>
<dbReference type="GO" id="GO:0051287">
    <property type="term" value="F:NAD binding"/>
    <property type="evidence" value="ECO:0007669"/>
    <property type="project" value="InterPro"/>
</dbReference>
<dbReference type="InterPro" id="IPR036291">
    <property type="entry name" value="NAD(P)-bd_dom_sf"/>
</dbReference>
<dbReference type="EMBL" id="AP027080">
    <property type="protein sequence ID" value="BDU72507.1"/>
    <property type="molecule type" value="Genomic_DNA"/>
</dbReference>
<feature type="domain" description="Glyceraldehyde 3-phosphate dehydrogenase NAD(P) binding" evidence="6">
    <location>
        <begin position="1"/>
        <end position="153"/>
    </location>
</feature>
<name>A0AA48GJL3_9BACT</name>
<feature type="active site" description="Nucleophile" evidence="2">
    <location>
        <position position="153"/>
    </location>
</feature>
<dbReference type="InterPro" id="IPR020831">
    <property type="entry name" value="GlycerAld/Erythrose_P_DH"/>
</dbReference>
<gene>
    <name evidence="7" type="primary">gap</name>
    <name evidence="7" type="ORF">METEAL_16810</name>
</gene>
<dbReference type="InterPro" id="IPR020829">
    <property type="entry name" value="GlycerAld_3-P_DH_cat"/>
</dbReference>
<evidence type="ECO:0000256" key="5">
    <source>
        <dbReference type="RuleBase" id="RU000397"/>
    </source>
</evidence>
<dbReference type="InterPro" id="IPR020828">
    <property type="entry name" value="GlycerAld_3-P_DH_NAD(P)-bd"/>
</dbReference>
<feature type="binding site" evidence="3">
    <location>
        <begin position="9"/>
        <end position="10"/>
    </location>
    <ligand>
        <name>NAD(+)</name>
        <dbReference type="ChEBI" id="CHEBI:57540"/>
    </ligand>
</feature>
<dbReference type="RefSeq" id="WP_316415415.1">
    <property type="nucleotide sequence ID" value="NZ_AP027080.1"/>
</dbReference>
<organism evidence="7 8">
    <name type="scientific">Mesoterricola silvestris</name>
    <dbReference type="NCBI Taxonomy" id="2927979"/>
    <lineage>
        <taxon>Bacteria</taxon>
        <taxon>Pseudomonadati</taxon>
        <taxon>Acidobacteriota</taxon>
        <taxon>Holophagae</taxon>
        <taxon>Holophagales</taxon>
        <taxon>Holophagaceae</taxon>
        <taxon>Mesoterricola</taxon>
    </lineage>
</organism>
<dbReference type="Proteomes" id="UP001238179">
    <property type="component" value="Chromosome"/>
</dbReference>
<proteinExistence type="inferred from homology"/>
<feature type="binding site" evidence="3">
    <location>
        <position position="316"/>
    </location>
    <ligand>
        <name>NAD(+)</name>
        <dbReference type="ChEBI" id="CHEBI:57540"/>
    </ligand>
</feature>
<dbReference type="GO" id="GO:0016620">
    <property type="term" value="F:oxidoreductase activity, acting on the aldehyde or oxo group of donors, NAD or NADP as acceptor"/>
    <property type="evidence" value="ECO:0007669"/>
    <property type="project" value="InterPro"/>
</dbReference>
<evidence type="ECO:0000259" key="6">
    <source>
        <dbReference type="SMART" id="SM00846"/>
    </source>
</evidence>
<dbReference type="PANTHER" id="PTHR43148">
    <property type="entry name" value="GLYCERALDEHYDE-3-PHOSPHATE DEHYDROGENASE 2"/>
    <property type="match status" value="1"/>
</dbReference>
<dbReference type="PRINTS" id="PR00078">
    <property type="entry name" value="G3PDHDRGNASE"/>
</dbReference>
<dbReference type="Gene3D" id="3.40.50.720">
    <property type="entry name" value="NAD(P)-binding Rossmann-like Domain"/>
    <property type="match status" value="1"/>
</dbReference>
<accession>A0AA48GJL3</accession>
<dbReference type="Pfam" id="PF02800">
    <property type="entry name" value="Gp_dh_C"/>
    <property type="match status" value="1"/>
</dbReference>
<evidence type="ECO:0000256" key="3">
    <source>
        <dbReference type="PIRSR" id="PIRSR000149-3"/>
    </source>
</evidence>
<evidence type="ECO:0000313" key="7">
    <source>
        <dbReference type="EMBL" id="BDU72507.1"/>
    </source>
</evidence>
<feature type="site" description="Activates thiol group during catalysis" evidence="4">
    <location>
        <position position="180"/>
    </location>
</feature>
<feature type="binding site" evidence="3">
    <location>
        <position position="31"/>
    </location>
    <ligand>
        <name>NAD(+)</name>
        <dbReference type="ChEBI" id="CHEBI:57540"/>
    </ligand>
</feature>
<sequence>MIAINGLGRIGRLAARRLALQRPHRLCALNDPADLETVVHLLRFDSIHGDDHPAVLGLRKGDWDFIVMEGKEYPLYHETDPARIPFGDHQARVVVEASGRFATREGAARHLRGPVRNVVISAPSPDADFTVIHPFNGHLLDPERHRVISNASCTAHATAPILDVLDKAFGLETASMSTVHVATNDQRLLDLPHKDLRRARAAFMSIIPTTSSAFGALRKALPHLPGGFDGWALRVPCLNVNLVDLTAVLRRPVTPAELNDAFDEASRVRLRGILAVSEGGLVSRDFTGREESVVMDPDLTRVVGGTLVKVCGWHDNELAYAARLCELVNRL</sequence>
<dbReference type="AlphaFoldDB" id="A0AA48GJL3"/>
<evidence type="ECO:0000313" key="8">
    <source>
        <dbReference type="Proteomes" id="UP001238179"/>
    </source>
</evidence>
<dbReference type="Gene3D" id="3.30.360.10">
    <property type="entry name" value="Dihydrodipicolinate Reductase, domain 2"/>
    <property type="match status" value="1"/>
</dbReference>
<evidence type="ECO:0000256" key="4">
    <source>
        <dbReference type="PIRSR" id="PIRSR000149-4"/>
    </source>
</evidence>
<evidence type="ECO:0000256" key="2">
    <source>
        <dbReference type="PIRSR" id="PIRSR000149-1"/>
    </source>
</evidence>
<reference evidence="8" key="1">
    <citation type="journal article" date="2023" name="Int. J. Syst. Evol. Microbiol.">
        <title>Mesoterricola silvestris gen. nov., sp. nov., Mesoterricola sediminis sp. nov., Geothrix oryzae sp. nov., Geothrix edaphica sp. nov., Geothrix rubra sp. nov., and Geothrix limicola sp. nov., six novel members of Acidobacteriota isolated from soils.</title>
        <authorList>
            <person name="Itoh H."/>
            <person name="Sugisawa Y."/>
            <person name="Mise K."/>
            <person name="Xu Z."/>
            <person name="Kuniyasu M."/>
            <person name="Ushijima N."/>
            <person name="Kawano K."/>
            <person name="Kobayashi E."/>
            <person name="Shiratori Y."/>
            <person name="Masuda Y."/>
            <person name="Senoo K."/>
        </authorList>
    </citation>
    <scope>NUCLEOTIDE SEQUENCE [LARGE SCALE GENOMIC DNA]</scope>
    <source>
        <strain evidence="8">W79</strain>
    </source>
</reference>
<comment type="similarity">
    <text evidence="5">Belongs to the glyceraldehyde-3-phosphate dehydrogenase family.</text>
</comment>
<dbReference type="CDD" id="cd05214">
    <property type="entry name" value="GAPDH_I_N"/>
    <property type="match status" value="1"/>
</dbReference>
<keyword evidence="1" id="KW-0560">Oxidoreductase</keyword>